<comment type="subcellular location">
    <subcellularLocation>
        <location evidence="1">Membrane</location>
        <topology evidence="1">Multi-pass membrane protein</topology>
    </subcellularLocation>
</comment>
<keyword evidence="11" id="KW-1185">Reference proteome</keyword>
<comment type="similarity">
    <text evidence="2">Belongs to the alkaline ceramidase family.</text>
</comment>
<evidence type="ECO:0000256" key="1">
    <source>
        <dbReference type="ARBA" id="ARBA00004141"/>
    </source>
</evidence>
<keyword evidence="3 9" id="KW-0812">Transmembrane</keyword>
<protein>
    <recommendedName>
        <fullName evidence="12">Alkaline phytoceramidase</fullName>
    </recommendedName>
</protein>
<dbReference type="PANTHER" id="PTHR46187">
    <property type="entry name" value="ALKALINE CERAMIDASE 3"/>
    <property type="match status" value="1"/>
</dbReference>
<evidence type="ECO:0000313" key="11">
    <source>
        <dbReference type="Proteomes" id="UP001206595"/>
    </source>
</evidence>
<dbReference type="GO" id="GO:0046513">
    <property type="term" value="P:ceramide biosynthetic process"/>
    <property type="evidence" value="ECO:0007669"/>
    <property type="project" value="TreeGrafter"/>
</dbReference>
<evidence type="ECO:0000313" key="10">
    <source>
        <dbReference type="EMBL" id="KAI8575803.1"/>
    </source>
</evidence>
<dbReference type="RefSeq" id="XP_051440807.1">
    <property type="nucleotide sequence ID" value="XM_051592083.1"/>
</dbReference>
<dbReference type="Pfam" id="PF05875">
    <property type="entry name" value="Ceramidase"/>
    <property type="match status" value="1"/>
</dbReference>
<proteinExistence type="inferred from homology"/>
<keyword evidence="7" id="KW-0479">Metal-binding</keyword>
<feature type="binding site" evidence="7">
    <location>
        <position position="7"/>
    </location>
    <ligand>
        <name>Ca(2+)</name>
        <dbReference type="ChEBI" id="CHEBI:29108"/>
    </ligand>
</feature>
<feature type="transmembrane region" description="Helical" evidence="9">
    <location>
        <begin position="196"/>
        <end position="215"/>
    </location>
</feature>
<feature type="binding site" evidence="7">
    <location>
        <position position="6"/>
    </location>
    <ligand>
        <name>Ca(2+)</name>
        <dbReference type="ChEBI" id="CHEBI:29108"/>
    </ligand>
</feature>
<evidence type="ECO:0000256" key="4">
    <source>
        <dbReference type="ARBA" id="ARBA00022801"/>
    </source>
</evidence>
<evidence type="ECO:0000256" key="6">
    <source>
        <dbReference type="ARBA" id="ARBA00023136"/>
    </source>
</evidence>
<feature type="transmembrane region" description="Helical" evidence="9">
    <location>
        <begin position="12"/>
        <end position="34"/>
    </location>
</feature>
<dbReference type="AlphaFoldDB" id="A0AAD5E176"/>
<dbReference type="GeneID" id="75917426"/>
<keyword evidence="7" id="KW-0106">Calcium</keyword>
<comment type="cofactor">
    <cofactor evidence="8">
        <name>Zn(2+)</name>
        <dbReference type="ChEBI" id="CHEBI:29105"/>
    </cofactor>
</comment>
<accession>A0AAD5E176</accession>
<feature type="transmembrane region" description="Helical" evidence="9">
    <location>
        <begin position="46"/>
        <end position="67"/>
    </location>
</feature>
<sequence length="242" mass="27704">MESSIDWCEANYAFSPYIAEFWNSISSIAMILLGEIRFYKIASKQFRFVFHLITAVGIGSFLFHATLNRYTQAMDEVPMVWAAIALFFIMLETRFGPMPKVAVGFTLYAIFATIMVVAPASQYQFYVFHGTFGSLEVISIIMIWTIYRAKKTKIPGLETLFKRGISIYALAVVCWMVDLHFCNWLSSLPVNPQLHAFWHIFASIGLLHLFSIVYVDRLEKEGSAPYVSYRYACIPVVNYKAD</sequence>
<reference evidence="10" key="1">
    <citation type="submission" date="2021-06" db="EMBL/GenBank/DDBJ databases">
        <authorList>
            <consortium name="DOE Joint Genome Institute"/>
            <person name="Mondo S.J."/>
            <person name="Amses K.R."/>
            <person name="Simmons D.R."/>
            <person name="Longcore J.E."/>
            <person name="Seto K."/>
            <person name="Alves G.H."/>
            <person name="Bonds A.E."/>
            <person name="Quandt C.A."/>
            <person name="Davis W.J."/>
            <person name="Chang Y."/>
            <person name="Letcher P.M."/>
            <person name="Powell M.J."/>
            <person name="Kuo A."/>
            <person name="Labutti K."/>
            <person name="Pangilinan J."/>
            <person name="Andreopoulos W."/>
            <person name="Tritt A."/>
            <person name="Riley R."/>
            <person name="Hundley H."/>
            <person name="Johnson J."/>
            <person name="Lipzen A."/>
            <person name="Barry K."/>
            <person name="Berbee M.L."/>
            <person name="Buchler N.E."/>
            <person name="Grigoriev I.V."/>
            <person name="Spatafora J.W."/>
            <person name="Stajich J.E."/>
            <person name="James T.Y."/>
        </authorList>
    </citation>
    <scope>NUCLEOTIDE SEQUENCE</scope>
    <source>
        <strain evidence="10">AG</strain>
    </source>
</reference>
<dbReference type="GO" id="GO:0046514">
    <property type="term" value="P:ceramide catabolic process"/>
    <property type="evidence" value="ECO:0007669"/>
    <property type="project" value="TreeGrafter"/>
</dbReference>
<evidence type="ECO:0000256" key="7">
    <source>
        <dbReference type="PIRSR" id="PIRSR608901-1"/>
    </source>
</evidence>
<evidence type="ECO:0000256" key="9">
    <source>
        <dbReference type="SAM" id="Phobius"/>
    </source>
</evidence>
<dbReference type="GO" id="GO:0016811">
    <property type="term" value="F:hydrolase activity, acting on carbon-nitrogen (but not peptide) bonds, in linear amides"/>
    <property type="evidence" value="ECO:0007669"/>
    <property type="project" value="InterPro"/>
</dbReference>
<dbReference type="PANTHER" id="PTHR46187:SF3">
    <property type="entry name" value="ALKALINE CERAMIDASE 3"/>
    <property type="match status" value="1"/>
</dbReference>
<dbReference type="GO" id="GO:0005789">
    <property type="term" value="C:endoplasmic reticulum membrane"/>
    <property type="evidence" value="ECO:0007669"/>
    <property type="project" value="TreeGrafter"/>
</dbReference>
<feature type="transmembrane region" description="Helical" evidence="9">
    <location>
        <begin position="102"/>
        <end position="120"/>
    </location>
</feature>
<feature type="binding site" evidence="8">
    <location>
        <position position="64"/>
    </location>
    <ligand>
        <name>Zn(2+)</name>
        <dbReference type="ChEBI" id="CHEBI:29105"/>
        <note>catalytic</note>
    </ligand>
</feature>
<reference evidence="10" key="2">
    <citation type="journal article" date="2022" name="Proc. Natl. Acad. Sci. U.S.A.">
        <title>Diploid-dominant life cycles characterize the early evolution of Fungi.</title>
        <authorList>
            <person name="Amses K.R."/>
            <person name="Simmons D.R."/>
            <person name="Longcore J.E."/>
            <person name="Mondo S.J."/>
            <person name="Seto K."/>
            <person name="Jeronimo G.H."/>
            <person name="Bonds A.E."/>
            <person name="Quandt C.A."/>
            <person name="Davis W.J."/>
            <person name="Chang Y."/>
            <person name="Federici B.A."/>
            <person name="Kuo A."/>
            <person name="LaButti K."/>
            <person name="Pangilinan J."/>
            <person name="Andreopoulos W."/>
            <person name="Tritt A."/>
            <person name="Riley R."/>
            <person name="Hundley H."/>
            <person name="Johnson J."/>
            <person name="Lipzen A."/>
            <person name="Barry K."/>
            <person name="Lang B.F."/>
            <person name="Cuomo C.A."/>
            <person name="Buchler N.E."/>
            <person name="Grigoriev I.V."/>
            <person name="Spatafora J.W."/>
            <person name="Stajich J.E."/>
            <person name="James T.Y."/>
        </authorList>
    </citation>
    <scope>NUCLEOTIDE SEQUENCE</scope>
    <source>
        <strain evidence="10">AG</strain>
    </source>
</reference>
<evidence type="ECO:0000256" key="5">
    <source>
        <dbReference type="ARBA" id="ARBA00022989"/>
    </source>
</evidence>
<feature type="transmembrane region" description="Helical" evidence="9">
    <location>
        <begin position="79"/>
        <end position="95"/>
    </location>
</feature>
<keyword evidence="4" id="KW-0378">Hydrolase</keyword>
<feature type="binding site" evidence="7">
    <location>
        <position position="20"/>
    </location>
    <ligand>
        <name>Ca(2+)</name>
        <dbReference type="ChEBI" id="CHEBI:29108"/>
    </ligand>
</feature>
<keyword evidence="5 9" id="KW-1133">Transmembrane helix</keyword>
<evidence type="ECO:0000256" key="3">
    <source>
        <dbReference type="ARBA" id="ARBA00022692"/>
    </source>
</evidence>
<feature type="binding site" evidence="7">
    <location>
        <position position="11"/>
    </location>
    <ligand>
        <name>Ca(2+)</name>
        <dbReference type="ChEBI" id="CHEBI:29108"/>
    </ligand>
</feature>
<dbReference type="InterPro" id="IPR008901">
    <property type="entry name" value="ACER"/>
</dbReference>
<keyword evidence="6 9" id="KW-0472">Membrane</keyword>
<evidence type="ECO:0000256" key="2">
    <source>
        <dbReference type="ARBA" id="ARBA00009780"/>
    </source>
</evidence>
<comment type="caution">
    <text evidence="10">The sequence shown here is derived from an EMBL/GenBank/DDBJ whole genome shotgun (WGS) entry which is preliminary data.</text>
</comment>
<dbReference type="EMBL" id="MU620969">
    <property type="protein sequence ID" value="KAI8575803.1"/>
    <property type="molecule type" value="Genomic_DNA"/>
</dbReference>
<feature type="binding site" evidence="7">
    <location>
        <position position="9"/>
    </location>
    <ligand>
        <name>Ca(2+)</name>
        <dbReference type="ChEBI" id="CHEBI:29108"/>
    </ligand>
</feature>
<feature type="binding site" evidence="8">
    <location>
        <position position="195"/>
    </location>
    <ligand>
        <name>Zn(2+)</name>
        <dbReference type="ChEBI" id="CHEBI:29105"/>
        <note>catalytic</note>
    </ligand>
</feature>
<dbReference type="Proteomes" id="UP001206595">
    <property type="component" value="Unassembled WGS sequence"/>
</dbReference>
<gene>
    <name evidence="10" type="ORF">K450DRAFT_259973</name>
</gene>
<feature type="transmembrane region" description="Helical" evidence="9">
    <location>
        <begin position="126"/>
        <end position="147"/>
    </location>
</feature>
<evidence type="ECO:0000256" key="8">
    <source>
        <dbReference type="PIRSR" id="PIRSR608901-2"/>
    </source>
</evidence>
<name>A0AAD5E176_UMBRA</name>
<feature type="transmembrane region" description="Helical" evidence="9">
    <location>
        <begin position="167"/>
        <end position="190"/>
    </location>
</feature>
<organism evidence="10 11">
    <name type="scientific">Umbelopsis ramanniana AG</name>
    <dbReference type="NCBI Taxonomy" id="1314678"/>
    <lineage>
        <taxon>Eukaryota</taxon>
        <taxon>Fungi</taxon>
        <taxon>Fungi incertae sedis</taxon>
        <taxon>Mucoromycota</taxon>
        <taxon>Mucoromycotina</taxon>
        <taxon>Umbelopsidomycetes</taxon>
        <taxon>Umbelopsidales</taxon>
        <taxon>Umbelopsidaceae</taxon>
        <taxon>Umbelopsis</taxon>
    </lineage>
</organism>
<feature type="binding site" evidence="8">
    <location>
        <position position="199"/>
    </location>
    <ligand>
        <name>Zn(2+)</name>
        <dbReference type="ChEBI" id="CHEBI:29105"/>
        <note>catalytic</note>
    </ligand>
</feature>
<keyword evidence="8" id="KW-0862">Zinc</keyword>
<dbReference type="GO" id="GO:0046872">
    <property type="term" value="F:metal ion binding"/>
    <property type="evidence" value="ECO:0007669"/>
    <property type="project" value="UniProtKB-KW"/>
</dbReference>
<evidence type="ECO:0008006" key="12">
    <source>
        <dbReference type="Google" id="ProtNLM"/>
    </source>
</evidence>